<proteinExistence type="predicted"/>
<evidence type="ECO:0000313" key="1">
    <source>
        <dbReference type="EMBL" id="QQK08343.1"/>
    </source>
</evidence>
<organism evidence="1 2">
    <name type="scientific">Miniphocaeibacter halophilus</name>
    <dbReference type="NCBI Taxonomy" id="2931922"/>
    <lineage>
        <taxon>Bacteria</taxon>
        <taxon>Bacillati</taxon>
        <taxon>Bacillota</taxon>
        <taxon>Tissierellia</taxon>
        <taxon>Tissierellales</taxon>
        <taxon>Peptoniphilaceae</taxon>
        <taxon>Miniphocaeibacter</taxon>
    </lineage>
</organism>
<keyword evidence="2" id="KW-1185">Reference proteome</keyword>
<reference evidence="1 2" key="1">
    <citation type="journal article" date="2022" name="Int. J. Syst. Evol. Microbiol.">
        <title>Miniphocaeibacter halophilus sp. nov., an ammonium-tolerant acetate-producing bacterium isolated from a biogas system.</title>
        <authorList>
            <person name="Schnurer A."/>
            <person name="Singh A."/>
            <person name="Bi S."/>
            <person name="Qiao W."/>
            <person name="Westerholm M."/>
        </authorList>
    </citation>
    <scope>NUCLEOTIDE SEQUENCE [LARGE SCALE GENOMIC DNA]</scope>
    <source>
        <strain evidence="1 2">AMB_01</strain>
    </source>
</reference>
<protein>
    <submittedName>
        <fullName evidence="1">Pirin family protein</fullName>
    </submittedName>
</protein>
<gene>
    <name evidence="1" type="ORF">JFY71_02025</name>
</gene>
<evidence type="ECO:0000313" key="2">
    <source>
        <dbReference type="Proteomes" id="UP000595814"/>
    </source>
</evidence>
<dbReference type="EMBL" id="CP066744">
    <property type="protein sequence ID" value="QQK08343.1"/>
    <property type="molecule type" value="Genomic_DNA"/>
</dbReference>
<name>A0AC61MZ97_9FIRM</name>
<accession>A0AC61MZ97</accession>
<dbReference type="Proteomes" id="UP000595814">
    <property type="component" value="Chromosome"/>
</dbReference>
<sequence>MLKRINNEYLGQSDLGWLRSRFHFSFAEYYNPNNINFGRLRVINDDLVKAGKGFTLHPHMNMEIVSYVVDGQLTHTDSMGNEHTLTRGQVQYMSAGTGVYHSEMNYGDETLRFLQIWVVPDKNGYTPNYGDFRYNWDDRKNKWLHIVSSVDGDANVKLHQDFNIYVTELDEGKELEFKVEEGRQAYIVQIEGKSKINDIEMFMRDGMEVIEEDLKIEAVEKSHIMILEMNKE</sequence>